<proteinExistence type="predicted"/>
<dbReference type="STRING" id="154981.AKJ29_02035"/>
<gene>
    <name evidence="2" type="ORF">AKJ29_02035</name>
</gene>
<name>A0A0P7IGH8_9RHOB</name>
<organism evidence="2 3">
    <name type="scientific">Aliiroseovarius crassostreae</name>
    <dbReference type="NCBI Taxonomy" id="154981"/>
    <lineage>
        <taxon>Bacteria</taxon>
        <taxon>Pseudomonadati</taxon>
        <taxon>Pseudomonadota</taxon>
        <taxon>Alphaproteobacteria</taxon>
        <taxon>Rhodobacterales</taxon>
        <taxon>Paracoccaceae</taxon>
        <taxon>Aliiroseovarius</taxon>
    </lineage>
</organism>
<evidence type="ECO:0000313" key="3">
    <source>
        <dbReference type="Proteomes" id="UP000050471"/>
    </source>
</evidence>
<comment type="caution">
    <text evidence="2">The sequence shown here is derived from an EMBL/GenBank/DDBJ whole genome shotgun (WGS) entry which is preliminary data.</text>
</comment>
<keyword evidence="1" id="KW-0472">Membrane</keyword>
<keyword evidence="1" id="KW-1133">Transmembrane helix</keyword>
<dbReference type="Proteomes" id="UP000050471">
    <property type="component" value="Unassembled WGS sequence"/>
</dbReference>
<protein>
    <submittedName>
        <fullName evidence="2">Uncharacterized protein</fullName>
    </submittedName>
</protein>
<reference evidence="2 3" key="1">
    <citation type="submission" date="2015-09" db="EMBL/GenBank/DDBJ databases">
        <title>Draft genome sequence of Aliiroseovarius crassostreae CV919-312TSm, the causative agent of Roseovarius Oyster Disease (formerly Juvenile Oyster Disease).</title>
        <authorList>
            <person name="Kessner L."/>
            <person name="Spinard E."/>
            <person name="Nelson D."/>
        </authorList>
    </citation>
    <scope>NUCLEOTIDE SEQUENCE [LARGE SCALE GENOMIC DNA]</scope>
    <source>
        <strain evidence="2 3">CV919-312</strain>
    </source>
</reference>
<feature type="transmembrane region" description="Helical" evidence="1">
    <location>
        <begin position="40"/>
        <end position="63"/>
    </location>
</feature>
<evidence type="ECO:0000313" key="2">
    <source>
        <dbReference type="EMBL" id="KPN62949.1"/>
    </source>
</evidence>
<keyword evidence="3" id="KW-1185">Reference proteome</keyword>
<dbReference type="OrthoDB" id="7997567at2"/>
<sequence>MNLFGLGKKKQVAVTPFGGELRPPVVAPQRAISGFAVREFIILLMLVIAIVLTILNVGLAFIAQSRADATPYVADGSPFGCEVQEMRQ</sequence>
<evidence type="ECO:0000256" key="1">
    <source>
        <dbReference type="SAM" id="Phobius"/>
    </source>
</evidence>
<dbReference type="AlphaFoldDB" id="A0A0P7IGH8"/>
<dbReference type="EMBL" id="LKBA01000008">
    <property type="protein sequence ID" value="KPN62949.1"/>
    <property type="molecule type" value="Genomic_DNA"/>
</dbReference>
<keyword evidence="1" id="KW-0812">Transmembrane</keyword>
<dbReference type="RefSeq" id="WP_040175925.1">
    <property type="nucleotide sequence ID" value="NZ_FPBS01000030.1"/>
</dbReference>
<accession>A0A0P7IGH8</accession>